<dbReference type="InterPro" id="IPR025241">
    <property type="entry name" value="DUF4190"/>
</dbReference>
<evidence type="ECO:0000313" key="5">
    <source>
        <dbReference type="Proteomes" id="UP000650511"/>
    </source>
</evidence>
<feature type="transmembrane region" description="Helical" evidence="1">
    <location>
        <begin position="87"/>
        <end position="113"/>
    </location>
</feature>
<reference evidence="4" key="1">
    <citation type="journal article" date="2014" name="Int. J. Syst. Evol. Microbiol.">
        <title>Complete genome sequence of Corynebacterium casei LMG S-19264T (=DSM 44701T), isolated from a smear-ripened cheese.</title>
        <authorList>
            <consortium name="US DOE Joint Genome Institute (JGI-PGF)"/>
            <person name="Walter F."/>
            <person name="Albersmeier A."/>
            <person name="Kalinowski J."/>
            <person name="Ruckert C."/>
        </authorList>
    </citation>
    <scope>NUCLEOTIDE SEQUENCE</scope>
    <source>
        <strain evidence="4">CGMCC 1.14988</strain>
    </source>
</reference>
<dbReference type="Proteomes" id="UP000650511">
    <property type="component" value="Unassembled WGS sequence"/>
</dbReference>
<keyword evidence="1" id="KW-1133">Transmembrane helix</keyword>
<feature type="transmembrane region" description="Helical" evidence="1">
    <location>
        <begin position="47"/>
        <end position="75"/>
    </location>
</feature>
<dbReference type="AlphaFoldDB" id="A0A8J3EVU1"/>
<comment type="caution">
    <text evidence="4">The sequence shown here is derived from an EMBL/GenBank/DDBJ whole genome shotgun (WGS) entry which is preliminary data.</text>
</comment>
<reference evidence="4" key="2">
    <citation type="submission" date="2020-09" db="EMBL/GenBank/DDBJ databases">
        <authorList>
            <person name="Sun Q."/>
            <person name="Zhou Y."/>
        </authorList>
    </citation>
    <scope>NUCLEOTIDE SEQUENCE</scope>
    <source>
        <strain evidence="4">CGMCC 1.14988</strain>
    </source>
</reference>
<evidence type="ECO:0000259" key="2">
    <source>
        <dbReference type="Pfam" id="PF10708"/>
    </source>
</evidence>
<dbReference type="Pfam" id="PF13828">
    <property type="entry name" value="DUF4190"/>
    <property type="match status" value="1"/>
</dbReference>
<accession>A0A8J3EVU1</accession>
<evidence type="ECO:0008006" key="6">
    <source>
        <dbReference type="Google" id="ProtNLM"/>
    </source>
</evidence>
<feature type="domain" description="DUF2510" evidence="2">
    <location>
        <begin position="6"/>
        <end position="38"/>
    </location>
</feature>
<proteinExistence type="predicted"/>
<dbReference type="Pfam" id="PF10708">
    <property type="entry name" value="DUF2510"/>
    <property type="match status" value="1"/>
</dbReference>
<keyword evidence="5" id="KW-1185">Reference proteome</keyword>
<dbReference type="InterPro" id="IPR018929">
    <property type="entry name" value="DUF2510"/>
</dbReference>
<dbReference type="RefSeq" id="WP_205745438.1">
    <property type="nucleotide sequence ID" value="NZ_BMHA01000013.1"/>
</dbReference>
<evidence type="ECO:0000256" key="1">
    <source>
        <dbReference type="SAM" id="Phobius"/>
    </source>
</evidence>
<dbReference type="EMBL" id="BMHA01000013">
    <property type="protein sequence ID" value="GGI08825.1"/>
    <property type="molecule type" value="Genomic_DNA"/>
</dbReference>
<feature type="domain" description="DUF4190" evidence="3">
    <location>
        <begin position="48"/>
        <end position="102"/>
    </location>
</feature>
<organism evidence="4 5">
    <name type="scientific">Egicoccus halophilus</name>
    <dbReference type="NCBI Taxonomy" id="1670830"/>
    <lineage>
        <taxon>Bacteria</taxon>
        <taxon>Bacillati</taxon>
        <taxon>Actinomycetota</taxon>
        <taxon>Nitriliruptoria</taxon>
        <taxon>Egicoccales</taxon>
        <taxon>Egicoccaceae</taxon>
        <taxon>Egicoccus</taxon>
    </lineage>
</organism>
<keyword evidence="1" id="KW-0472">Membrane</keyword>
<evidence type="ECO:0000259" key="3">
    <source>
        <dbReference type="Pfam" id="PF13828"/>
    </source>
</evidence>
<gene>
    <name evidence="4" type="ORF">GCM10011354_31020</name>
</gene>
<keyword evidence="1" id="KW-0812">Transmembrane</keyword>
<protein>
    <recommendedName>
        <fullName evidence="6">DUF2510 domain-containing protein</fullName>
    </recommendedName>
</protein>
<name>A0A8J3EVU1_9ACTN</name>
<evidence type="ECO:0000313" key="4">
    <source>
        <dbReference type="EMBL" id="GGI08825.1"/>
    </source>
</evidence>
<sequence length="118" mass="12465">MQHPPAGWYDDQQDAGRLRWWDGEGWTEHRRDRSAAPAVAAASRTNALAIVAFVLSLLWFGGLTSLAGIVVGVVARRQIAVSGEGGRGLATAAVVLGAVGLVPLLFGVVLLPLRLLGW</sequence>